<dbReference type="InterPro" id="IPR033896">
    <property type="entry name" value="MEF2-like_N"/>
</dbReference>
<dbReference type="InterPro" id="IPR036879">
    <property type="entry name" value="TF_MADSbox_sf"/>
</dbReference>
<evidence type="ECO:0000313" key="9">
    <source>
        <dbReference type="EMBL" id="CAG1835225.1"/>
    </source>
</evidence>
<reference evidence="9" key="1">
    <citation type="submission" date="2021-03" db="EMBL/GenBank/DDBJ databases">
        <authorList>
            <consortium name="Genoscope - CEA"/>
            <person name="William W."/>
        </authorList>
    </citation>
    <scope>NUCLEOTIDE SEQUENCE</scope>
    <source>
        <strain evidence="9">Doubled-haploid Pahang</strain>
    </source>
</reference>
<feature type="domain" description="MADS-box" evidence="7">
    <location>
        <begin position="1"/>
        <end position="61"/>
    </location>
</feature>
<dbReference type="PROSITE" id="PS51297">
    <property type="entry name" value="K_BOX"/>
    <property type="match status" value="1"/>
</dbReference>
<dbReference type="Pfam" id="PF01486">
    <property type="entry name" value="K-box"/>
    <property type="match status" value="1"/>
</dbReference>
<dbReference type="Gene3D" id="3.40.1810.10">
    <property type="entry name" value="Transcription factor, MADS-box"/>
    <property type="match status" value="1"/>
</dbReference>
<protein>
    <submittedName>
        <fullName evidence="9">(wild Malaysian banana) hypothetical protein</fullName>
    </submittedName>
</protein>
<dbReference type="InterPro" id="IPR050142">
    <property type="entry name" value="MADS-box/MEF2_TF"/>
</dbReference>
<dbReference type="GO" id="GO:0000977">
    <property type="term" value="F:RNA polymerase II transcription regulatory region sequence-specific DNA binding"/>
    <property type="evidence" value="ECO:0007669"/>
    <property type="project" value="InterPro"/>
</dbReference>
<sequence length="250" mass="28805">MGRGKIAIRRIDDTTSRQVTFSKRRNGLLKKAKELAILCDAEVGLVVFSSTGRLYEFASTSMESVIERYSKAKEERQLVMSAASEVKFWQREAASLRQQLYNLQQNLRQLTGEEISGLSVKDLQNLENQLRMSVRNVRMKKDQLLEEEIQELDRKGRLIHQENLELYQKINMIRQENMELYKENQCQVYAAKGKNGTDRGSIVPYDFSITDGAAYKPIHLRLSQPQPNADGIKTEPPPNLSRLQLHYRDG</sequence>
<dbReference type="PANTHER" id="PTHR48019">
    <property type="entry name" value="SERUM RESPONSE FACTOR HOMOLOG"/>
    <property type="match status" value="1"/>
</dbReference>
<feature type="domain" description="K-box" evidence="8">
    <location>
        <begin position="86"/>
        <end position="176"/>
    </location>
</feature>
<dbReference type="PRINTS" id="PR00404">
    <property type="entry name" value="MADSDOMAIN"/>
</dbReference>
<dbReference type="GO" id="GO:0003700">
    <property type="term" value="F:DNA-binding transcription factor activity"/>
    <property type="evidence" value="ECO:0007669"/>
    <property type="project" value="InterPro"/>
</dbReference>
<evidence type="ECO:0000256" key="4">
    <source>
        <dbReference type="ARBA" id="ARBA00023163"/>
    </source>
</evidence>
<dbReference type="SMART" id="SM00432">
    <property type="entry name" value="MADS"/>
    <property type="match status" value="1"/>
</dbReference>
<evidence type="ECO:0000259" key="7">
    <source>
        <dbReference type="PROSITE" id="PS50066"/>
    </source>
</evidence>
<dbReference type="CDD" id="cd00265">
    <property type="entry name" value="MADS_MEF2_like"/>
    <property type="match status" value="1"/>
</dbReference>
<dbReference type="FunFam" id="3.40.1810.10:FF:000003">
    <property type="entry name" value="MADS-box transcription factor MADS-MC"/>
    <property type="match status" value="1"/>
</dbReference>
<dbReference type="AlphaFoldDB" id="A0A8D7EZA0"/>
<keyword evidence="3" id="KW-0238">DNA-binding</keyword>
<accession>A0A8D7EZA0</accession>
<dbReference type="Pfam" id="PF00319">
    <property type="entry name" value="SRF-TF"/>
    <property type="match status" value="1"/>
</dbReference>
<evidence type="ECO:0000256" key="2">
    <source>
        <dbReference type="ARBA" id="ARBA00023015"/>
    </source>
</evidence>
<dbReference type="GO" id="GO:0045944">
    <property type="term" value="P:positive regulation of transcription by RNA polymerase II"/>
    <property type="evidence" value="ECO:0007669"/>
    <property type="project" value="InterPro"/>
</dbReference>
<keyword evidence="2" id="KW-0805">Transcription regulation</keyword>
<feature type="coiled-coil region" evidence="6">
    <location>
        <begin position="79"/>
        <end position="143"/>
    </location>
</feature>
<dbReference type="InterPro" id="IPR002100">
    <property type="entry name" value="TF_MADSbox"/>
</dbReference>
<name>A0A8D7EZA0_MUSAM</name>
<gene>
    <name evidence="9" type="ORF">GSMUA_233300.1</name>
</gene>
<comment type="subcellular location">
    <subcellularLocation>
        <location evidence="1">Nucleus</location>
    </subcellularLocation>
</comment>
<evidence type="ECO:0000256" key="3">
    <source>
        <dbReference type="ARBA" id="ARBA00023125"/>
    </source>
</evidence>
<organism evidence="9">
    <name type="scientific">Musa acuminata subsp. malaccensis</name>
    <name type="common">Wild banana</name>
    <name type="synonym">Musa malaccensis</name>
    <dbReference type="NCBI Taxonomy" id="214687"/>
    <lineage>
        <taxon>Eukaryota</taxon>
        <taxon>Viridiplantae</taxon>
        <taxon>Streptophyta</taxon>
        <taxon>Embryophyta</taxon>
        <taxon>Tracheophyta</taxon>
        <taxon>Spermatophyta</taxon>
        <taxon>Magnoliopsida</taxon>
        <taxon>Liliopsida</taxon>
        <taxon>Zingiberales</taxon>
        <taxon>Musaceae</taxon>
        <taxon>Musa</taxon>
    </lineage>
</organism>
<evidence type="ECO:0000256" key="1">
    <source>
        <dbReference type="ARBA" id="ARBA00004123"/>
    </source>
</evidence>
<dbReference type="SUPFAM" id="SSF55455">
    <property type="entry name" value="SRF-like"/>
    <property type="match status" value="1"/>
</dbReference>
<dbReference type="PROSITE" id="PS50066">
    <property type="entry name" value="MADS_BOX_2"/>
    <property type="match status" value="1"/>
</dbReference>
<dbReference type="GO" id="GO:0046983">
    <property type="term" value="F:protein dimerization activity"/>
    <property type="evidence" value="ECO:0007669"/>
    <property type="project" value="InterPro"/>
</dbReference>
<dbReference type="GO" id="GO:0005634">
    <property type="term" value="C:nucleus"/>
    <property type="evidence" value="ECO:0007669"/>
    <property type="project" value="UniProtKB-SubCell"/>
</dbReference>
<dbReference type="PROSITE" id="PS00350">
    <property type="entry name" value="MADS_BOX_1"/>
    <property type="match status" value="1"/>
</dbReference>
<keyword evidence="6" id="KW-0175">Coiled coil</keyword>
<keyword evidence="5" id="KW-0539">Nucleus</keyword>
<evidence type="ECO:0000256" key="5">
    <source>
        <dbReference type="ARBA" id="ARBA00023242"/>
    </source>
</evidence>
<proteinExistence type="predicted"/>
<evidence type="ECO:0000259" key="8">
    <source>
        <dbReference type="PROSITE" id="PS51297"/>
    </source>
</evidence>
<dbReference type="EMBL" id="HG996474">
    <property type="protein sequence ID" value="CAG1835225.1"/>
    <property type="molecule type" value="Genomic_DNA"/>
</dbReference>
<dbReference type="InterPro" id="IPR002487">
    <property type="entry name" value="TF_Kbox"/>
</dbReference>
<keyword evidence="4" id="KW-0804">Transcription</keyword>
<evidence type="ECO:0000256" key="6">
    <source>
        <dbReference type="SAM" id="Coils"/>
    </source>
</evidence>